<comment type="catalytic activity">
    <reaction evidence="1 16">
        <text>a 1,2-diacyl-sn-glycero-3-phosphate + CTP + H(+) = a CDP-1,2-diacyl-sn-glycerol + diphosphate</text>
        <dbReference type="Rhea" id="RHEA:16229"/>
        <dbReference type="ChEBI" id="CHEBI:15378"/>
        <dbReference type="ChEBI" id="CHEBI:33019"/>
        <dbReference type="ChEBI" id="CHEBI:37563"/>
        <dbReference type="ChEBI" id="CHEBI:58332"/>
        <dbReference type="ChEBI" id="CHEBI:58608"/>
        <dbReference type="EC" id="2.7.7.41"/>
    </reaction>
</comment>
<dbReference type="PANTHER" id="PTHR13773">
    <property type="entry name" value="PHOSPHATIDATE CYTIDYLYLTRANSFERASE"/>
    <property type="match status" value="1"/>
</dbReference>
<feature type="transmembrane region" description="Helical" evidence="17">
    <location>
        <begin position="29"/>
        <end position="47"/>
    </location>
</feature>
<dbReference type="GO" id="GO:0070319">
    <property type="term" value="C:Golgi to plasma membrane transport vesicle"/>
    <property type="evidence" value="ECO:0007669"/>
    <property type="project" value="EnsemblFungi"/>
</dbReference>
<evidence type="ECO:0000256" key="3">
    <source>
        <dbReference type="ARBA" id="ARBA00005119"/>
    </source>
</evidence>
<dbReference type="InterPro" id="IPR016720">
    <property type="entry name" value="PC_Trfase_euk"/>
</dbReference>
<comment type="subcellular location">
    <subcellularLocation>
        <location evidence="2">Membrane</location>
        <topology evidence="2">Multi-pass membrane protein</topology>
    </subcellularLocation>
</comment>
<evidence type="ECO:0000256" key="12">
    <source>
        <dbReference type="ARBA" id="ARBA00023098"/>
    </source>
</evidence>
<evidence type="ECO:0000256" key="16">
    <source>
        <dbReference type="RuleBase" id="RU003938"/>
    </source>
</evidence>
<dbReference type="GO" id="GO:0046488">
    <property type="term" value="P:phosphatidylinositol metabolic process"/>
    <property type="evidence" value="ECO:0007669"/>
    <property type="project" value="EnsemblFungi"/>
</dbReference>
<evidence type="ECO:0000256" key="14">
    <source>
        <dbReference type="ARBA" id="ARBA00023209"/>
    </source>
</evidence>
<feature type="transmembrane region" description="Helical" evidence="17">
    <location>
        <begin position="74"/>
        <end position="91"/>
    </location>
</feature>
<dbReference type="Proteomes" id="UP000030755">
    <property type="component" value="Unassembled WGS sequence"/>
</dbReference>
<dbReference type="AlphaFoldDB" id="A0A075AXS8"/>
<evidence type="ECO:0000256" key="7">
    <source>
        <dbReference type="ARBA" id="ARBA00022516"/>
    </source>
</evidence>
<dbReference type="GO" id="GO:0016024">
    <property type="term" value="P:CDP-diacylglycerol biosynthetic process"/>
    <property type="evidence" value="ECO:0007669"/>
    <property type="project" value="UniProtKB-UniPathway"/>
</dbReference>
<keyword evidence="14" id="KW-0594">Phospholipid biosynthesis</keyword>
<dbReference type="InterPro" id="IPR000374">
    <property type="entry name" value="PC_trans"/>
</dbReference>
<dbReference type="EC" id="2.7.7.41" evidence="6 16"/>
<keyword evidence="12" id="KW-0443">Lipid metabolism</keyword>
<feature type="transmembrane region" description="Helical" evidence="17">
    <location>
        <begin position="169"/>
        <end position="187"/>
    </location>
</feature>
<feature type="transmembrane region" description="Helical" evidence="17">
    <location>
        <begin position="127"/>
        <end position="148"/>
    </location>
</feature>
<comment type="similarity">
    <text evidence="5 16">Belongs to the CDS family.</text>
</comment>
<evidence type="ECO:0000256" key="5">
    <source>
        <dbReference type="ARBA" id="ARBA00010185"/>
    </source>
</evidence>
<evidence type="ECO:0000256" key="2">
    <source>
        <dbReference type="ARBA" id="ARBA00004141"/>
    </source>
</evidence>
<dbReference type="OrthoDB" id="10260889at2759"/>
<comment type="pathway">
    <text evidence="4">Lipid metabolism.</text>
</comment>
<dbReference type="EMBL" id="KE560890">
    <property type="protein sequence ID" value="EPZ35052.1"/>
    <property type="molecule type" value="Genomic_DNA"/>
</dbReference>
<reference evidence="18 19" key="1">
    <citation type="journal article" date="2013" name="Curr. Biol.">
        <title>Shared signatures of parasitism and phylogenomics unite Cryptomycota and microsporidia.</title>
        <authorList>
            <person name="James T.Y."/>
            <person name="Pelin A."/>
            <person name="Bonen L."/>
            <person name="Ahrendt S."/>
            <person name="Sain D."/>
            <person name="Corradi N."/>
            <person name="Stajich J.E."/>
        </authorList>
    </citation>
    <scope>NUCLEOTIDE SEQUENCE [LARGE SCALE GENOMIC DNA]</scope>
    <source>
        <strain evidence="18 19">CSF55</strain>
    </source>
</reference>
<dbReference type="GO" id="GO:0005789">
    <property type="term" value="C:endoplasmic reticulum membrane"/>
    <property type="evidence" value="ECO:0007669"/>
    <property type="project" value="TreeGrafter"/>
</dbReference>
<keyword evidence="11 17" id="KW-1133">Transmembrane helix</keyword>
<keyword evidence="9 16" id="KW-0812">Transmembrane</keyword>
<evidence type="ECO:0000256" key="15">
    <source>
        <dbReference type="ARBA" id="ARBA00023264"/>
    </source>
</evidence>
<organism evidence="18 19">
    <name type="scientific">Rozella allomycis (strain CSF55)</name>
    <dbReference type="NCBI Taxonomy" id="988480"/>
    <lineage>
        <taxon>Eukaryota</taxon>
        <taxon>Fungi</taxon>
        <taxon>Fungi incertae sedis</taxon>
        <taxon>Cryptomycota</taxon>
        <taxon>Cryptomycota incertae sedis</taxon>
        <taxon>Rozella</taxon>
    </lineage>
</organism>
<feature type="transmembrane region" description="Helical" evidence="17">
    <location>
        <begin position="103"/>
        <end position="121"/>
    </location>
</feature>
<dbReference type="Pfam" id="PF01148">
    <property type="entry name" value="CTP_transf_1"/>
    <property type="match status" value="1"/>
</dbReference>
<dbReference type="PROSITE" id="PS01315">
    <property type="entry name" value="CDS"/>
    <property type="match status" value="1"/>
</dbReference>
<keyword evidence="10 16" id="KW-0548">Nucleotidyltransferase</keyword>
<sequence length="354" mass="40747">MDCSDDYVMKSLTLHICHLKKRNCHGLDLYLGTFEMYFLVCTNYFLYGESSVSIFKEIFLLRRILSTLSAHHRFISFTLYILGIVLFVLNLKKGHYRFQFSQFALTHMALLLVVFQSHFIINNIMEGLVWFILPVGLVICNDIFAYLVGITIGRTQLIKISPKKTWEGFIGAFFITIIAGIMLGGLMPNYKYFICPAKNLSFNIFSDINCDKNPVFVPFKLEFGDKVSKFFQIAVGKEMKYLLIYPLQLHAVIFSIFASLIAPFGGFFASGFKRAFKVKDFSDSIPGHGGMTDRMDCQFMMGVFINIYYYSFIRTYAISGSDIFNLFINLNPAEQVEFFNKARNYLVDKKVILQ</sequence>
<keyword evidence="19" id="KW-1185">Reference proteome</keyword>
<dbReference type="STRING" id="988480.A0A075AXS8"/>
<keyword evidence="8 16" id="KW-0808">Transferase</keyword>
<evidence type="ECO:0000256" key="13">
    <source>
        <dbReference type="ARBA" id="ARBA00023136"/>
    </source>
</evidence>
<protein>
    <recommendedName>
        <fullName evidence="6 16">Phosphatidate cytidylyltransferase</fullName>
        <ecNumber evidence="6 16">2.7.7.41</ecNumber>
    </recommendedName>
</protein>
<evidence type="ECO:0000256" key="1">
    <source>
        <dbReference type="ARBA" id="ARBA00001698"/>
    </source>
</evidence>
<evidence type="ECO:0000256" key="9">
    <source>
        <dbReference type="ARBA" id="ARBA00022692"/>
    </source>
</evidence>
<evidence type="ECO:0000256" key="17">
    <source>
        <dbReference type="SAM" id="Phobius"/>
    </source>
</evidence>
<keyword evidence="15" id="KW-1208">Phospholipid metabolism</keyword>
<comment type="pathway">
    <text evidence="3 16">Phospholipid metabolism; CDP-diacylglycerol biosynthesis; CDP-diacylglycerol from sn-glycerol 3-phosphate: step 3/3.</text>
</comment>
<accession>A0A075AXS8</accession>
<feature type="transmembrane region" description="Helical" evidence="17">
    <location>
        <begin position="247"/>
        <end position="269"/>
    </location>
</feature>
<dbReference type="GO" id="GO:0006658">
    <property type="term" value="P:phosphatidylserine metabolic process"/>
    <property type="evidence" value="ECO:0007669"/>
    <property type="project" value="EnsemblFungi"/>
</dbReference>
<evidence type="ECO:0000313" key="19">
    <source>
        <dbReference type="Proteomes" id="UP000030755"/>
    </source>
</evidence>
<dbReference type="UniPathway" id="UPA00557">
    <property type="reaction ID" value="UER00614"/>
</dbReference>
<keyword evidence="13 17" id="KW-0472">Membrane</keyword>
<evidence type="ECO:0000256" key="8">
    <source>
        <dbReference type="ARBA" id="ARBA00022679"/>
    </source>
</evidence>
<evidence type="ECO:0000256" key="10">
    <source>
        <dbReference type="ARBA" id="ARBA00022695"/>
    </source>
</evidence>
<dbReference type="HOGENOM" id="CLU_023471_1_1_1"/>
<proteinExistence type="inferred from homology"/>
<name>A0A075AXS8_ROZAC</name>
<evidence type="ECO:0000256" key="11">
    <source>
        <dbReference type="ARBA" id="ARBA00022989"/>
    </source>
</evidence>
<dbReference type="PANTHER" id="PTHR13773:SF8">
    <property type="entry name" value="PHOSPHATIDATE CYTIDYLYLTRANSFERASE, PHOTORECEPTOR-SPECIFIC"/>
    <property type="match status" value="1"/>
</dbReference>
<dbReference type="GO" id="GO:0004605">
    <property type="term" value="F:phosphatidate cytidylyltransferase activity"/>
    <property type="evidence" value="ECO:0007669"/>
    <property type="project" value="UniProtKB-EC"/>
</dbReference>
<keyword evidence="7" id="KW-0444">Lipid biosynthesis</keyword>
<evidence type="ECO:0000256" key="6">
    <source>
        <dbReference type="ARBA" id="ARBA00012487"/>
    </source>
</evidence>
<evidence type="ECO:0000256" key="4">
    <source>
        <dbReference type="ARBA" id="ARBA00005189"/>
    </source>
</evidence>
<gene>
    <name evidence="18" type="ORF">O9G_005974</name>
</gene>
<evidence type="ECO:0000313" key="18">
    <source>
        <dbReference type="EMBL" id="EPZ35052.1"/>
    </source>
</evidence>